<dbReference type="PATRIC" id="fig|883079.3.peg.2499"/>
<dbReference type="InterPro" id="IPR052017">
    <property type="entry name" value="TSUP"/>
</dbReference>
<feature type="signal peptide" evidence="9">
    <location>
        <begin position="1"/>
        <end position="21"/>
    </location>
</feature>
<evidence type="ECO:0000313" key="10">
    <source>
        <dbReference type="EMBL" id="EKS35181.1"/>
    </source>
</evidence>
<name>K8P170_9BRAD</name>
<comment type="similarity">
    <text evidence="2 8">Belongs to the 4-toluene sulfonate uptake permease (TSUP) (TC 2.A.102) family.</text>
</comment>
<dbReference type="RefSeq" id="WP_002713319.1">
    <property type="nucleotide sequence ID" value="NZ_KB375281.1"/>
</dbReference>
<dbReference type="Proteomes" id="UP000001095">
    <property type="component" value="Unassembled WGS sequence"/>
</dbReference>
<dbReference type="PANTHER" id="PTHR30269:SF0">
    <property type="entry name" value="MEMBRANE TRANSPORTER PROTEIN YFCA-RELATED"/>
    <property type="match status" value="1"/>
</dbReference>
<dbReference type="PANTHER" id="PTHR30269">
    <property type="entry name" value="TRANSMEMBRANE PROTEIN YFCA"/>
    <property type="match status" value="1"/>
</dbReference>
<evidence type="ECO:0000256" key="2">
    <source>
        <dbReference type="ARBA" id="ARBA00009142"/>
    </source>
</evidence>
<reference evidence="10 11" key="1">
    <citation type="submission" date="2012-04" db="EMBL/GenBank/DDBJ databases">
        <title>The Genome Sequence of Afipia clevelandensis ATCC 49720.</title>
        <authorList>
            <consortium name="The Broad Institute Genome Sequencing Platform"/>
            <person name="Earl A."/>
            <person name="Ward D."/>
            <person name="Feldgarden M."/>
            <person name="Gevers D."/>
            <person name="Huys G."/>
            <person name="Walker B."/>
            <person name="Young S.K."/>
            <person name="Zeng Q."/>
            <person name="Gargeya S."/>
            <person name="Fitzgerald M."/>
            <person name="Haas B."/>
            <person name="Abouelleil A."/>
            <person name="Alvarado L."/>
            <person name="Arachchi H.M."/>
            <person name="Berlin A."/>
            <person name="Chapman S.B."/>
            <person name="Goldberg J."/>
            <person name="Griggs A."/>
            <person name="Gujja S."/>
            <person name="Hansen M."/>
            <person name="Howarth C."/>
            <person name="Imamovic A."/>
            <person name="Larimer J."/>
            <person name="McCowen C."/>
            <person name="Montmayeur A."/>
            <person name="Murphy C."/>
            <person name="Neiman D."/>
            <person name="Pearson M."/>
            <person name="Priest M."/>
            <person name="Roberts A."/>
            <person name="Saif S."/>
            <person name="Shea T."/>
            <person name="Sisk P."/>
            <person name="Sykes S."/>
            <person name="Wortman J."/>
            <person name="Nusbaum C."/>
            <person name="Birren B."/>
        </authorList>
    </citation>
    <scope>NUCLEOTIDE SEQUENCE [LARGE SCALE GENOMIC DNA]</scope>
    <source>
        <strain evidence="10 11">ATCC 49720</strain>
    </source>
</reference>
<feature type="transmembrane region" description="Helical" evidence="8">
    <location>
        <begin position="106"/>
        <end position="126"/>
    </location>
</feature>
<evidence type="ECO:0000256" key="4">
    <source>
        <dbReference type="ARBA" id="ARBA00022475"/>
    </source>
</evidence>
<gene>
    <name evidence="10" type="ORF">HMPREF9696_02453</name>
</gene>
<dbReference type="GO" id="GO:0005886">
    <property type="term" value="C:plasma membrane"/>
    <property type="evidence" value="ECO:0007669"/>
    <property type="project" value="UniProtKB-SubCell"/>
</dbReference>
<dbReference type="EMBL" id="AGWY01000011">
    <property type="protein sequence ID" value="EKS35181.1"/>
    <property type="molecule type" value="Genomic_DNA"/>
</dbReference>
<feature type="transmembrane region" description="Helical" evidence="8">
    <location>
        <begin position="207"/>
        <end position="225"/>
    </location>
</feature>
<keyword evidence="11" id="KW-1185">Reference proteome</keyword>
<evidence type="ECO:0000256" key="5">
    <source>
        <dbReference type="ARBA" id="ARBA00022692"/>
    </source>
</evidence>
<keyword evidence="6 8" id="KW-1133">Transmembrane helix</keyword>
<dbReference type="OrthoDB" id="9807082at2"/>
<evidence type="ECO:0000256" key="8">
    <source>
        <dbReference type="RuleBase" id="RU363041"/>
    </source>
</evidence>
<keyword evidence="9" id="KW-0732">Signal</keyword>
<comment type="caution">
    <text evidence="10">The sequence shown here is derived from an EMBL/GenBank/DDBJ whole genome shotgun (WGS) entry which is preliminary data.</text>
</comment>
<evidence type="ECO:0000256" key="7">
    <source>
        <dbReference type="ARBA" id="ARBA00023136"/>
    </source>
</evidence>
<dbReference type="InterPro" id="IPR002781">
    <property type="entry name" value="TM_pro_TauE-like"/>
</dbReference>
<evidence type="ECO:0000256" key="3">
    <source>
        <dbReference type="ARBA" id="ARBA00022448"/>
    </source>
</evidence>
<evidence type="ECO:0000256" key="1">
    <source>
        <dbReference type="ARBA" id="ARBA00004651"/>
    </source>
</evidence>
<evidence type="ECO:0000256" key="6">
    <source>
        <dbReference type="ARBA" id="ARBA00022989"/>
    </source>
</evidence>
<evidence type="ECO:0000313" key="11">
    <source>
        <dbReference type="Proteomes" id="UP000001095"/>
    </source>
</evidence>
<feature type="transmembrane region" description="Helical" evidence="8">
    <location>
        <begin position="138"/>
        <end position="170"/>
    </location>
</feature>
<proteinExistence type="inferred from homology"/>
<protein>
    <recommendedName>
        <fullName evidence="8">Probable membrane transporter protein</fullName>
    </recommendedName>
</protein>
<organism evidence="10 11">
    <name type="scientific">Afipia clevelandensis ATCC 49720</name>
    <dbReference type="NCBI Taxonomy" id="883079"/>
    <lineage>
        <taxon>Bacteria</taxon>
        <taxon>Pseudomonadati</taxon>
        <taxon>Pseudomonadota</taxon>
        <taxon>Alphaproteobacteria</taxon>
        <taxon>Hyphomicrobiales</taxon>
        <taxon>Nitrobacteraceae</taxon>
        <taxon>Afipia</taxon>
    </lineage>
</organism>
<dbReference type="Pfam" id="PF01925">
    <property type="entry name" value="TauE"/>
    <property type="match status" value="1"/>
</dbReference>
<accession>K8P170</accession>
<dbReference type="AlphaFoldDB" id="K8P170"/>
<evidence type="ECO:0000256" key="9">
    <source>
        <dbReference type="SAM" id="SignalP"/>
    </source>
</evidence>
<comment type="subcellular location">
    <subcellularLocation>
        <location evidence="1 8">Cell membrane</location>
        <topology evidence="1 8">Multi-pass membrane protein</topology>
    </subcellularLocation>
</comment>
<keyword evidence="5 8" id="KW-0812">Transmembrane</keyword>
<keyword evidence="4 8" id="KW-1003">Cell membrane</keyword>
<keyword evidence="7 8" id="KW-0472">Membrane</keyword>
<dbReference type="HOGENOM" id="CLU_045498_7_0_5"/>
<feature type="chain" id="PRO_5003921874" description="Probable membrane transporter protein" evidence="9">
    <location>
        <begin position="22"/>
        <end position="251"/>
    </location>
</feature>
<sequence>MTLFQAIVLAVAGFAAGTVNAVAGGGTFITFAALVASGLPTLDANATSAVALTPSNLSSAVGYRAEIRAHFHEMIPFAIFALIGGGLGALLLIWLGDGGFRPLVPWLLLVATLMFAFSAQIRAFVAPWSQGEHGVAKLVAYVVMSVVSVYGGFFGAGVGIMMLAALAIVAGGDYHKANAIKLLMAFLIQIVSSALLIAGGLVHWPQALVTIAASALGGYYGVAIARRVPEKIIRAVVVAIGAALTVVFFVK</sequence>
<feature type="transmembrane region" description="Helical" evidence="8">
    <location>
        <begin position="182"/>
        <end position="201"/>
    </location>
</feature>
<keyword evidence="3" id="KW-0813">Transport</keyword>
<feature type="transmembrane region" description="Helical" evidence="8">
    <location>
        <begin position="232"/>
        <end position="250"/>
    </location>
</feature>
<feature type="transmembrane region" description="Helical" evidence="8">
    <location>
        <begin position="74"/>
        <end position="94"/>
    </location>
</feature>